<keyword evidence="3 6" id="KW-0732">Signal</keyword>
<dbReference type="EMBL" id="SJSM01000004">
    <property type="protein sequence ID" value="TCC97165.1"/>
    <property type="molecule type" value="Genomic_DNA"/>
</dbReference>
<sequence>MKKFKTFIIVCLTMFSLSSCKDYLDLVPDNVATLDNAFANRLEAEKYLFTCYSYLPLHQNGFGNIGLTGADELWTWFPQRGGVNNYSAWEISRGNQNVNDPYMNFWGGRNGAQSLYRGIRDCNIFLENVTDENKVFDLTPTMRKRWLAEVTFLKAYYHFYLFRMYGPIVLADKNFPVTADGQELEVKRSTVDETVAYISGLLDIAAADLPNIITNRSTELGRVTKPAALMLKAKLWVTAASPLFNGNTDFANFRDKDGVALFNASFDATKWDKAAEACKAALTACDQGGISLYQFSTFTKLSDTTVTQLSIRNSVTEKWNTELVWGLSGRQVGDLQKDVMARLDPNYSLNIWGSKELMTPTLEIANLFYTDKGVPMNEDKTFNYSGRYDMRTASHEERFNLIEGYESASIQYNREPRFYADLGFDGGVWYMNNSRSASDENTWVVKAKTGQPQSRIGESNVSITGLWAKKLVNWKFVITERDATYEAYPWPEMRLSDLYLLTSEALNESGNSAEAISWLDKVRSRAGLKGVQESWTNFSNKPGKYTTKEGLREIIQQERGIELVFENSRFWDLRRWKTAGRVLNQGIHGWSIEQEAAVGYYRPKLLFTQRFVAPRDYLFPLRQFDLIVNPKLVQNPGW</sequence>
<dbReference type="InterPro" id="IPR011990">
    <property type="entry name" value="TPR-like_helical_dom_sf"/>
</dbReference>
<evidence type="ECO:0000313" key="10">
    <source>
        <dbReference type="Proteomes" id="UP000291117"/>
    </source>
</evidence>
<evidence type="ECO:0000256" key="3">
    <source>
        <dbReference type="ARBA" id="ARBA00022729"/>
    </source>
</evidence>
<evidence type="ECO:0000256" key="5">
    <source>
        <dbReference type="ARBA" id="ARBA00023237"/>
    </source>
</evidence>
<keyword evidence="10" id="KW-1185">Reference proteome</keyword>
<feature type="signal peptide" evidence="6">
    <location>
        <begin position="1"/>
        <end position="21"/>
    </location>
</feature>
<comment type="caution">
    <text evidence="9">The sequence shown here is derived from an EMBL/GenBank/DDBJ whole genome shotgun (WGS) entry which is preliminary data.</text>
</comment>
<feature type="domain" description="RagB/SusD" evidence="7">
    <location>
        <begin position="355"/>
        <end position="638"/>
    </location>
</feature>
<dbReference type="SUPFAM" id="SSF48452">
    <property type="entry name" value="TPR-like"/>
    <property type="match status" value="1"/>
</dbReference>
<keyword evidence="5" id="KW-0998">Cell outer membrane</keyword>
<evidence type="ECO:0000256" key="6">
    <source>
        <dbReference type="SAM" id="SignalP"/>
    </source>
</evidence>
<accession>A0A4R0NAL3</accession>
<dbReference type="OrthoDB" id="608091at2"/>
<evidence type="ECO:0000259" key="8">
    <source>
        <dbReference type="Pfam" id="PF14322"/>
    </source>
</evidence>
<evidence type="ECO:0000256" key="2">
    <source>
        <dbReference type="ARBA" id="ARBA00006275"/>
    </source>
</evidence>
<dbReference type="InterPro" id="IPR012944">
    <property type="entry name" value="SusD_RagB_dom"/>
</dbReference>
<feature type="chain" id="PRO_5020992143" evidence="6">
    <location>
        <begin position="22"/>
        <end position="638"/>
    </location>
</feature>
<evidence type="ECO:0000256" key="4">
    <source>
        <dbReference type="ARBA" id="ARBA00023136"/>
    </source>
</evidence>
<dbReference type="GO" id="GO:0009279">
    <property type="term" value="C:cell outer membrane"/>
    <property type="evidence" value="ECO:0007669"/>
    <property type="project" value="UniProtKB-SubCell"/>
</dbReference>
<organism evidence="9 10">
    <name type="scientific">Pedobacter hiemivivus</name>
    <dbReference type="NCBI Taxonomy" id="2530454"/>
    <lineage>
        <taxon>Bacteria</taxon>
        <taxon>Pseudomonadati</taxon>
        <taxon>Bacteroidota</taxon>
        <taxon>Sphingobacteriia</taxon>
        <taxon>Sphingobacteriales</taxon>
        <taxon>Sphingobacteriaceae</taxon>
        <taxon>Pedobacter</taxon>
    </lineage>
</organism>
<dbReference type="Proteomes" id="UP000291117">
    <property type="component" value="Unassembled WGS sequence"/>
</dbReference>
<name>A0A4R0NAL3_9SPHI</name>
<dbReference type="Gene3D" id="1.25.40.390">
    <property type="match status" value="1"/>
</dbReference>
<dbReference type="RefSeq" id="WP_131608578.1">
    <property type="nucleotide sequence ID" value="NZ_SJSM01000004.1"/>
</dbReference>
<feature type="domain" description="SusD-like N-terminal" evidence="8">
    <location>
        <begin position="88"/>
        <end position="234"/>
    </location>
</feature>
<evidence type="ECO:0000313" key="9">
    <source>
        <dbReference type="EMBL" id="TCC97165.1"/>
    </source>
</evidence>
<comment type="similarity">
    <text evidence="2">Belongs to the SusD family.</text>
</comment>
<dbReference type="AlphaFoldDB" id="A0A4R0NAL3"/>
<comment type="subcellular location">
    <subcellularLocation>
        <location evidence="1">Cell outer membrane</location>
    </subcellularLocation>
</comment>
<dbReference type="PROSITE" id="PS51257">
    <property type="entry name" value="PROKAR_LIPOPROTEIN"/>
    <property type="match status" value="1"/>
</dbReference>
<reference evidence="9 10" key="1">
    <citation type="submission" date="2019-02" db="EMBL/GenBank/DDBJ databases">
        <title>Pedobacter sp. RP-3-8 sp. nov., isolated from Arctic soil.</title>
        <authorList>
            <person name="Dahal R.H."/>
        </authorList>
    </citation>
    <scope>NUCLEOTIDE SEQUENCE [LARGE SCALE GENOMIC DNA]</scope>
    <source>
        <strain evidence="9 10">RP-3-8</strain>
    </source>
</reference>
<dbReference type="Pfam" id="PF07980">
    <property type="entry name" value="SusD_RagB"/>
    <property type="match status" value="1"/>
</dbReference>
<evidence type="ECO:0000259" key="7">
    <source>
        <dbReference type="Pfam" id="PF07980"/>
    </source>
</evidence>
<gene>
    <name evidence="9" type="ORF">EZ444_09960</name>
</gene>
<evidence type="ECO:0000256" key="1">
    <source>
        <dbReference type="ARBA" id="ARBA00004442"/>
    </source>
</evidence>
<dbReference type="Pfam" id="PF14322">
    <property type="entry name" value="SusD-like_3"/>
    <property type="match status" value="1"/>
</dbReference>
<keyword evidence="4" id="KW-0472">Membrane</keyword>
<protein>
    <submittedName>
        <fullName evidence="9">RagB/SusD family nutrient uptake outer membrane protein</fullName>
    </submittedName>
</protein>
<proteinExistence type="inferred from homology"/>
<dbReference type="InterPro" id="IPR033985">
    <property type="entry name" value="SusD-like_N"/>
</dbReference>